<sequence length="167" mass="18966">MSTPDLKLLLTTPNVSAYYDSSNDWLYLNWHGELDLDRLRKSCLQIVLCLVARRYKRILNDNTDLTKATPDVVPWLATELLPYMKLVGIEYMAWILSPNLDVQNEAEAALEEITKPVVAVFEDMASAYEWLSSVNFQPPGMLTSSGGLDQIMSVLKNRIMHLGGKMW</sequence>
<dbReference type="EMBL" id="MTSE01000017">
    <property type="protein sequence ID" value="OUJ71232.1"/>
    <property type="molecule type" value="Genomic_DNA"/>
</dbReference>
<dbReference type="RefSeq" id="WP_143436630.1">
    <property type="nucleotide sequence ID" value="NZ_MTSE01000017.1"/>
</dbReference>
<name>A0A243W8H7_9BACT</name>
<protein>
    <submittedName>
        <fullName evidence="1">Uncharacterized protein</fullName>
    </submittedName>
</protein>
<dbReference type="Proteomes" id="UP000194873">
    <property type="component" value="Unassembled WGS sequence"/>
</dbReference>
<proteinExistence type="predicted"/>
<dbReference type="AlphaFoldDB" id="A0A243W8H7"/>
<keyword evidence="2" id="KW-1185">Reference proteome</keyword>
<reference evidence="1 2" key="1">
    <citation type="submission" date="2017-01" db="EMBL/GenBank/DDBJ databases">
        <title>A new Hymenobacter.</title>
        <authorList>
            <person name="Liang Y."/>
            <person name="Feng F."/>
        </authorList>
    </citation>
    <scope>NUCLEOTIDE SEQUENCE [LARGE SCALE GENOMIC DNA]</scope>
    <source>
        <strain evidence="1">MIMBbqt21</strain>
    </source>
</reference>
<organism evidence="1 2">
    <name type="scientific">Hymenobacter crusticola</name>
    <dbReference type="NCBI Taxonomy" id="1770526"/>
    <lineage>
        <taxon>Bacteria</taxon>
        <taxon>Pseudomonadati</taxon>
        <taxon>Bacteroidota</taxon>
        <taxon>Cytophagia</taxon>
        <taxon>Cytophagales</taxon>
        <taxon>Hymenobacteraceae</taxon>
        <taxon>Hymenobacter</taxon>
    </lineage>
</organism>
<comment type="caution">
    <text evidence="1">The sequence shown here is derived from an EMBL/GenBank/DDBJ whole genome shotgun (WGS) entry which is preliminary data.</text>
</comment>
<gene>
    <name evidence="1" type="ORF">BXP70_22400</name>
</gene>
<accession>A0A243W8H7</accession>
<dbReference type="OrthoDB" id="893408at2"/>
<evidence type="ECO:0000313" key="1">
    <source>
        <dbReference type="EMBL" id="OUJ71232.1"/>
    </source>
</evidence>
<evidence type="ECO:0000313" key="2">
    <source>
        <dbReference type="Proteomes" id="UP000194873"/>
    </source>
</evidence>